<reference evidence="15" key="1">
    <citation type="submission" date="2021-01" db="EMBL/GenBank/DDBJ databases">
        <title>KCTC 19127 draft genome.</title>
        <authorList>
            <person name="An D."/>
        </authorList>
    </citation>
    <scope>NUCLEOTIDE SEQUENCE</scope>
    <source>
        <strain evidence="15">KCTC 19127</strain>
    </source>
</reference>
<accession>A0A939C317</accession>
<evidence type="ECO:0000313" key="15">
    <source>
        <dbReference type="EMBL" id="MBM9477165.1"/>
    </source>
</evidence>
<dbReference type="InterPro" id="IPR027785">
    <property type="entry name" value="UvrD-like_helicase_C"/>
</dbReference>
<dbReference type="GO" id="GO:0017116">
    <property type="term" value="F:single-stranded DNA helicase activity"/>
    <property type="evidence" value="ECO:0007669"/>
    <property type="project" value="TreeGrafter"/>
</dbReference>
<comment type="miscellaneous">
    <text evidence="11">In the RecBCD complex, RecB has a slow 3'-5' helicase, an exonuclease activity and loads RecA onto ssDNA, RecD has a fast 5'-3' helicase activity, while RecC stimulates the ATPase and processivity of the RecB helicase and contributes to recognition of the Chi site.</text>
</comment>
<dbReference type="RefSeq" id="WP_205257249.1">
    <property type="nucleotide sequence ID" value="NZ_BAAAPV010000001.1"/>
</dbReference>
<dbReference type="HAMAP" id="MF_01487">
    <property type="entry name" value="RecD"/>
    <property type="match status" value="1"/>
</dbReference>
<dbReference type="InterPro" id="IPR050534">
    <property type="entry name" value="Coronavir_polyprotein_1ab"/>
</dbReference>
<feature type="binding site" evidence="11">
    <location>
        <begin position="236"/>
        <end position="243"/>
    </location>
    <ligand>
        <name>ATP</name>
        <dbReference type="ChEBI" id="CHEBI:30616"/>
    </ligand>
</feature>
<feature type="compositionally biased region" description="Gly residues" evidence="12">
    <location>
        <begin position="397"/>
        <end position="415"/>
    </location>
</feature>
<evidence type="ECO:0000256" key="2">
    <source>
        <dbReference type="ARBA" id="ARBA00022741"/>
    </source>
</evidence>
<feature type="domain" description="UvrD-like helicase C-terminal" evidence="13">
    <location>
        <begin position="619"/>
        <end position="665"/>
    </location>
</feature>
<keyword evidence="8 11" id="KW-0238">DNA-binding</keyword>
<dbReference type="Gene3D" id="3.40.50.300">
    <property type="entry name" value="P-loop containing nucleotide triphosphate hydrolases"/>
    <property type="match status" value="3"/>
</dbReference>
<keyword evidence="6 11" id="KW-0269">Exonuclease</keyword>
<evidence type="ECO:0000256" key="10">
    <source>
        <dbReference type="ARBA" id="ARBA00023235"/>
    </source>
</evidence>
<evidence type="ECO:0000259" key="14">
    <source>
        <dbReference type="Pfam" id="PF21185"/>
    </source>
</evidence>
<proteinExistence type="inferred from homology"/>
<dbReference type="EC" id="5.6.2.3" evidence="11"/>
<organism evidence="15 16">
    <name type="scientific">Nakamurella flavida</name>
    <dbReference type="NCBI Taxonomy" id="363630"/>
    <lineage>
        <taxon>Bacteria</taxon>
        <taxon>Bacillati</taxon>
        <taxon>Actinomycetota</taxon>
        <taxon>Actinomycetes</taxon>
        <taxon>Nakamurellales</taxon>
        <taxon>Nakamurellaceae</taxon>
        <taxon>Nakamurella</taxon>
    </lineage>
</organism>
<dbReference type="Pfam" id="PF21185">
    <property type="entry name" value="RecD_N"/>
    <property type="match status" value="1"/>
</dbReference>
<dbReference type="PANTHER" id="PTHR43788:SF6">
    <property type="entry name" value="DNA HELICASE B"/>
    <property type="match status" value="1"/>
</dbReference>
<dbReference type="InterPro" id="IPR049550">
    <property type="entry name" value="RecD_N"/>
</dbReference>
<comment type="catalytic activity">
    <reaction evidence="11">
        <text>ATP + H2O = ADP + phosphate + H(+)</text>
        <dbReference type="Rhea" id="RHEA:13065"/>
        <dbReference type="ChEBI" id="CHEBI:15377"/>
        <dbReference type="ChEBI" id="CHEBI:15378"/>
        <dbReference type="ChEBI" id="CHEBI:30616"/>
        <dbReference type="ChEBI" id="CHEBI:43474"/>
        <dbReference type="ChEBI" id="CHEBI:456216"/>
        <dbReference type="EC" id="5.6.2.3"/>
    </reaction>
</comment>
<dbReference type="GO" id="GO:0008854">
    <property type="term" value="F:exodeoxyribonuclease V activity"/>
    <property type="evidence" value="ECO:0007669"/>
    <property type="project" value="InterPro"/>
</dbReference>
<dbReference type="CDD" id="cd18809">
    <property type="entry name" value="SF1_C_RecD"/>
    <property type="match status" value="1"/>
</dbReference>
<dbReference type="GO" id="GO:0000724">
    <property type="term" value="P:double-strand break repair via homologous recombination"/>
    <property type="evidence" value="ECO:0007669"/>
    <property type="project" value="UniProtKB-UniRule"/>
</dbReference>
<dbReference type="InterPro" id="IPR041851">
    <property type="entry name" value="RecD_N_sf"/>
</dbReference>
<evidence type="ECO:0000313" key="16">
    <source>
        <dbReference type="Proteomes" id="UP000663801"/>
    </source>
</evidence>
<dbReference type="CDD" id="cd17933">
    <property type="entry name" value="DEXSc_RecD-like"/>
    <property type="match status" value="1"/>
</dbReference>
<evidence type="ECO:0000256" key="5">
    <source>
        <dbReference type="ARBA" id="ARBA00022806"/>
    </source>
</evidence>
<dbReference type="InterPro" id="IPR027417">
    <property type="entry name" value="P-loop_NTPase"/>
</dbReference>
<keyword evidence="3 11" id="KW-0227">DNA damage</keyword>
<dbReference type="Proteomes" id="UP000663801">
    <property type="component" value="Unassembled WGS sequence"/>
</dbReference>
<dbReference type="EMBL" id="JAERWL010000009">
    <property type="protein sequence ID" value="MBM9477165.1"/>
    <property type="molecule type" value="Genomic_DNA"/>
</dbReference>
<keyword evidence="1 11" id="KW-0540">Nuclease</keyword>
<protein>
    <recommendedName>
        <fullName evidence="11">RecBCD enzyme subunit RecD</fullName>
        <ecNumber evidence="11">5.6.2.3</ecNumber>
    </recommendedName>
    <alternativeName>
        <fullName evidence="11">DNA 5'-3' helicase subunit RecD</fullName>
    </alternativeName>
    <alternativeName>
        <fullName evidence="11">Exonuclease V subunit RecD</fullName>
        <shortName evidence="11">ExoV subunit RecD</shortName>
    </alternativeName>
    <alternativeName>
        <fullName evidence="11">Helicase/nuclease RecBCD subunit RecD</fullName>
    </alternativeName>
</protein>
<name>A0A939C317_9ACTN</name>
<keyword evidence="4 11" id="KW-0378">Hydrolase</keyword>
<dbReference type="GO" id="GO:0009338">
    <property type="term" value="C:exodeoxyribonuclease V complex"/>
    <property type="evidence" value="ECO:0007669"/>
    <property type="project" value="InterPro"/>
</dbReference>
<comment type="caution">
    <text evidence="15">The sequence shown here is derived from an EMBL/GenBank/DDBJ whole genome shotgun (WGS) entry which is preliminary data.</text>
</comment>
<gene>
    <name evidence="11 15" type="primary">recD</name>
    <name evidence="15" type="ORF">JL107_11965</name>
</gene>
<evidence type="ECO:0000256" key="4">
    <source>
        <dbReference type="ARBA" id="ARBA00022801"/>
    </source>
</evidence>
<keyword evidence="2 11" id="KW-0547">Nucleotide-binding</keyword>
<dbReference type="Pfam" id="PF13245">
    <property type="entry name" value="AAA_19"/>
    <property type="match status" value="1"/>
</dbReference>
<keyword evidence="9 11" id="KW-0234">DNA repair</keyword>
<evidence type="ECO:0000256" key="12">
    <source>
        <dbReference type="SAM" id="MobiDB-lite"/>
    </source>
</evidence>
<comment type="subunit">
    <text evidence="11">Heterotrimer of RecB, RecC and RecD. All subunits contribute to DNA-binding.</text>
</comment>
<sequence length="693" mass="72356">MTAPREPGSTAAQQILFPDAPGVLAAGARATGLPVAGRVAIDHPTTGRPFAGSGDVEPGEIVPVEDPNDVRLARRATGLLAVFNRAGVLEAADVHVADRLGELGGEGDQTVRLAVALTVRALRGGSVCLALSEIPAVATDLPWPDPAAWASAVRGSPLVQEGGPLRFEDDLLYLDRYAEQEEQVCADLVARSAGPPPRFDPVLLRSGLDRLFTDPAGRQREAAEAAVTGWTTVLGGGPGTGKTTTVARILALVLDQPGPPLRVALAAPTGKAAARLQEAVQDATRSFDPADRDRLAGLTASTVHRLLGYRPGSRTRFRHDRDNRLPHDIVVVDETSMVSLTLMARLLEAVRPDARLLLVGDPDQLASVEAGAVLADLVGGLTDEPAAGTRTDAVPGAGDGVGGDRAGGDGLGGDRVGTMDRDRSETTGTAPGAGRPVRSAAGRVVILDHIWRFGGAVAELAAAVRRGDADTAVALLEAGEGGVSFSDELAALPGIQRDVVAADRAIVAAALDGDGAGAVRLLGRHRVLCAHRAGPYGVQWWSRRIERWIEEATGSGPSAEWYAGRPLLVTANDYALGLFNGDSGVTVRAADGELRAAFPRGDGTVQIAPSRLSEVQTMHALTVHRSQGSQFARVTLVLPPPESPLLTRELLYTALTRTEEHVRVVGTADAVRIAVGRPATRASGLRQRLRARA</sequence>
<dbReference type="PANTHER" id="PTHR43788">
    <property type="entry name" value="DNA2/NAM7 HELICASE FAMILY MEMBER"/>
    <property type="match status" value="1"/>
</dbReference>
<dbReference type="SUPFAM" id="SSF52540">
    <property type="entry name" value="P-loop containing nucleoside triphosphate hydrolases"/>
    <property type="match status" value="2"/>
</dbReference>
<dbReference type="InterPro" id="IPR006344">
    <property type="entry name" value="RecD"/>
</dbReference>
<feature type="region of interest" description="Disordered" evidence="12">
    <location>
        <begin position="385"/>
        <end position="436"/>
    </location>
</feature>
<dbReference type="GO" id="GO:0003677">
    <property type="term" value="F:DNA binding"/>
    <property type="evidence" value="ECO:0007669"/>
    <property type="project" value="UniProtKB-UniRule"/>
</dbReference>
<dbReference type="NCBIfam" id="TIGR01447">
    <property type="entry name" value="recD"/>
    <property type="match status" value="1"/>
</dbReference>
<evidence type="ECO:0000256" key="8">
    <source>
        <dbReference type="ARBA" id="ARBA00023125"/>
    </source>
</evidence>
<evidence type="ECO:0000256" key="3">
    <source>
        <dbReference type="ARBA" id="ARBA00022763"/>
    </source>
</evidence>
<dbReference type="Gene3D" id="1.10.10.1020">
    <property type="entry name" value="RecBCD complex, subunit RecD, N-terminal domain"/>
    <property type="match status" value="1"/>
</dbReference>
<evidence type="ECO:0000256" key="6">
    <source>
        <dbReference type="ARBA" id="ARBA00022839"/>
    </source>
</evidence>
<keyword evidence="10 11" id="KW-0413">Isomerase</keyword>
<dbReference type="GO" id="GO:0005524">
    <property type="term" value="F:ATP binding"/>
    <property type="evidence" value="ECO:0007669"/>
    <property type="project" value="UniProtKB-UniRule"/>
</dbReference>
<keyword evidence="16" id="KW-1185">Reference proteome</keyword>
<feature type="domain" description="RecBCD enzyme subunit RecD N-terminal" evidence="14">
    <location>
        <begin position="86"/>
        <end position="173"/>
    </location>
</feature>
<keyword evidence="5 11" id="KW-0347">Helicase</keyword>
<evidence type="ECO:0000256" key="1">
    <source>
        <dbReference type="ARBA" id="ARBA00022722"/>
    </source>
</evidence>
<evidence type="ECO:0000256" key="11">
    <source>
        <dbReference type="HAMAP-Rule" id="MF_01487"/>
    </source>
</evidence>
<keyword evidence="7 11" id="KW-0067">ATP-binding</keyword>
<dbReference type="Pfam" id="PF13538">
    <property type="entry name" value="UvrD_C_2"/>
    <property type="match status" value="1"/>
</dbReference>
<evidence type="ECO:0000259" key="13">
    <source>
        <dbReference type="Pfam" id="PF13538"/>
    </source>
</evidence>
<dbReference type="GO" id="GO:0043139">
    <property type="term" value="F:5'-3' DNA helicase activity"/>
    <property type="evidence" value="ECO:0007669"/>
    <property type="project" value="UniProtKB-UniRule"/>
</dbReference>
<evidence type="ECO:0000256" key="7">
    <source>
        <dbReference type="ARBA" id="ARBA00022840"/>
    </source>
</evidence>
<dbReference type="AlphaFoldDB" id="A0A939C317"/>
<comment type="similarity">
    <text evidence="11">Belongs to the RecD family.</text>
</comment>
<comment type="function">
    <text evidence="11">A helicase/nuclease that prepares dsDNA breaks (DSB) for recombinational DNA repair. Binds to DSBs and unwinds DNA via a highly rapid and processive ATP-dependent bidirectional helicase activity. Unwinds dsDNA until it encounters a Chi (crossover hotspot instigator) sequence from the 3' direction. Cuts ssDNA a few nucleotides 3' to the Chi site. The properties and activities of the enzyme are changed at Chi. The Chi-altered holoenzyme produces a long 3'-ssDNA overhang and facilitates RecA-binding to the ssDNA for homologous DNA recombination and repair. Holoenzyme degrades any linearized DNA that is unable to undergo homologous recombination. In the holoenzyme this subunit has ssDNA-dependent ATPase and 5'-3' helicase activity. When added to pre-assembled RecBC greatly stimulates nuclease activity and augments holoenzyme processivity. Negatively regulates the RecA-loading ability of RecBCD.</text>
</comment>
<evidence type="ECO:0000256" key="9">
    <source>
        <dbReference type="ARBA" id="ARBA00023204"/>
    </source>
</evidence>